<protein>
    <submittedName>
        <fullName evidence="2">Uncharacterized protein</fullName>
    </submittedName>
</protein>
<feature type="region of interest" description="Disordered" evidence="1">
    <location>
        <begin position="91"/>
        <end position="127"/>
    </location>
</feature>
<name>A0A164T884_9CRUS</name>
<reference evidence="2 3" key="1">
    <citation type="submission" date="2016-03" db="EMBL/GenBank/DDBJ databases">
        <title>EvidentialGene: Evidence-directed Construction of Genes on Genomes.</title>
        <authorList>
            <person name="Gilbert D.G."/>
            <person name="Choi J.-H."/>
            <person name="Mockaitis K."/>
            <person name="Colbourne J."/>
            <person name="Pfrender M."/>
        </authorList>
    </citation>
    <scope>NUCLEOTIDE SEQUENCE [LARGE SCALE GENOMIC DNA]</scope>
    <source>
        <strain evidence="2 3">Xinb3</strain>
        <tissue evidence="2">Complete organism</tissue>
    </source>
</reference>
<feature type="compositionally biased region" description="Basic and acidic residues" evidence="1">
    <location>
        <begin position="91"/>
        <end position="102"/>
    </location>
</feature>
<feature type="region of interest" description="Disordered" evidence="1">
    <location>
        <begin position="55"/>
        <end position="74"/>
    </location>
</feature>
<dbReference type="AlphaFoldDB" id="A0A164T884"/>
<dbReference type="EMBL" id="LRGB01001865">
    <property type="protein sequence ID" value="KZS10260.1"/>
    <property type="molecule type" value="Genomic_DNA"/>
</dbReference>
<organism evidence="2 3">
    <name type="scientific">Daphnia magna</name>
    <dbReference type="NCBI Taxonomy" id="35525"/>
    <lineage>
        <taxon>Eukaryota</taxon>
        <taxon>Metazoa</taxon>
        <taxon>Ecdysozoa</taxon>
        <taxon>Arthropoda</taxon>
        <taxon>Crustacea</taxon>
        <taxon>Branchiopoda</taxon>
        <taxon>Diplostraca</taxon>
        <taxon>Cladocera</taxon>
        <taxon>Anomopoda</taxon>
        <taxon>Daphniidae</taxon>
        <taxon>Daphnia</taxon>
    </lineage>
</organism>
<gene>
    <name evidence="2" type="ORF">APZ42_025311</name>
</gene>
<comment type="caution">
    <text evidence="2">The sequence shown here is derived from an EMBL/GenBank/DDBJ whole genome shotgun (WGS) entry which is preliminary data.</text>
</comment>
<dbReference type="Proteomes" id="UP000076858">
    <property type="component" value="Unassembled WGS sequence"/>
</dbReference>
<proteinExistence type="predicted"/>
<keyword evidence="3" id="KW-1185">Reference proteome</keyword>
<evidence type="ECO:0000313" key="2">
    <source>
        <dbReference type="EMBL" id="KZS10260.1"/>
    </source>
</evidence>
<dbReference type="OrthoDB" id="6395835at2759"/>
<feature type="region of interest" description="Disordered" evidence="1">
    <location>
        <begin position="168"/>
        <end position="192"/>
    </location>
</feature>
<accession>A0A164T884</accession>
<sequence length="698" mass="78558">MSTGPLRQSKRLRRIAALPEGEVRERRGANVTEAQTEVTTKVCVSTGTQTSLAISHPAPSLGAESGNLVGSSGERANRGCNYRKFLLQRRPRDSGLGERTVADPDDSGEEAGARERSATYPPLPGSRAESRLNLVEAGIEGAYYCRRGPEGAHSLQWDSGDLREDAVELRATSEPEEGTSQEGSDWHGWRSQPISSRELSLASESVDEEELSSESVDEVELANNDCPAILEPEQKNDEYTLWTNRRSGIKFQGTICGRWTKINHITTDFFGQKIIVPETIALDTSVEDCNIMGKLKKFEHRQMHFVDRKWTLNPGPPTSGTWFSTVSPSMINCALEDITLIRQGDDNIIDTPLGKANVSHGSHTHNHLTLIWDKALASALDNTPKRIDNGEGHLIKTSTPETYRLEDETKQLGFHIKRINRCITAFCQHKNDSFTVIGDEHLFVTIHNFNVSESDAVTQSSILGPQQTGPLSSDNRSNSSLDYILRSQNKLAAHVQFVRDKVIEQENYMIRTIRNTQFELIQTKRTLAISAAQYDGWLAANILQLPESTNGWELATYRKCYWRQKYVKFHGKHHVYRNGTWTKAEATLIQPERDWPTTFRYDDDNTYEYEPQANPAYDNWAGSHMNIVADTAAAMVEQNIKDNGRSYPIKTLILTPKEKADISNYVTWWETIKIILALIRSPYNSRSDLPAFALVQNF</sequence>
<evidence type="ECO:0000313" key="3">
    <source>
        <dbReference type="Proteomes" id="UP000076858"/>
    </source>
</evidence>
<evidence type="ECO:0000256" key="1">
    <source>
        <dbReference type="SAM" id="MobiDB-lite"/>
    </source>
</evidence>